<sequence>MEDEAEICIGLVPLGESLDLKNHPMADKLPIGPIPDPNNQANVAPINQTFVPNQNTVHRFPSPIPYPLNDKSNHGSKNSLVGSYEIGFRTQNVNTSENRTLPYPVAGYPYPGLPQGQSPPYPTPQPSAPPPY</sequence>
<accession>A0A8S4QI38</accession>
<gene>
    <name evidence="2" type="primary">jg22710</name>
    <name evidence="2" type="ORF">PAEG_LOCUS1187</name>
</gene>
<reference evidence="2" key="1">
    <citation type="submission" date="2022-03" db="EMBL/GenBank/DDBJ databases">
        <authorList>
            <person name="Lindestad O."/>
        </authorList>
    </citation>
    <scope>NUCLEOTIDE SEQUENCE</scope>
</reference>
<evidence type="ECO:0000313" key="2">
    <source>
        <dbReference type="EMBL" id="CAH2208618.1"/>
    </source>
</evidence>
<evidence type="ECO:0000256" key="1">
    <source>
        <dbReference type="SAM" id="MobiDB-lite"/>
    </source>
</evidence>
<protein>
    <submittedName>
        <fullName evidence="2">Jg22710 protein</fullName>
    </submittedName>
</protein>
<proteinExistence type="predicted"/>
<keyword evidence="3" id="KW-1185">Reference proteome</keyword>
<feature type="region of interest" description="Disordered" evidence="1">
    <location>
        <begin position="93"/>
        <end position="132"/>
    </location>
</feature>
<organism evidence="2 3">
    <name type="scientific">Pararge aegeria aegeria</name>
    <dbReference type="NCBI Taxonomy" id="348720"/>
    <lineage>
        <taxon>Eukaryota</taxon>
        <taxon>Metazoa</taxon>
        <taxon>Ecdysozoa</taxon>
        <taxon>Arthropoda</taxon>
        <taxon>Hexapoda</taxon>
        <taxon>Insecta</taxon>
        <taxon>Pterygota</taxon>
        <taxon>Neoptera</taxon>
        <taxon>Endopterygota</taxon>
        <taxon>Lepidoptera</taxon>
        <taxon>Glossata</taxon>
        <taxon>Ditrysia</taxon>
        <taxon>Papilionoidea</taxon>
        <taxon>Nymphalidae</taxon>
        <taxon>Satyrinae</taxon>
        <taxon>Satyrini</taxon>
        <taxon>Parargina</taxon>
        <taxon>Pararge</taxon>
    </lineage>
</organism>
<comment type="caution">
    <text evidence="2">The sequence shown here is derived from an EMBL/GenBank/DDBJ whole genome shotgun (WGS) entry which is preliminary data.</text>
</comment>
<dbReference type="OrthoDB" id="2333384at2759"/>
<dbReference type="AlphaFoldDB" id="A0A8S4QI38"/>
<feature type="compositionally biased region" description="Pro residues" evidence="1">
    <location>
        <begin position="117"/>
        <end position="132"/>
    </location>
</feature>
<evidence type="ECO:0000313" key="3">
    <source>
        <dbReference type="Proteomes" id="UP000838756"/>
    </source>
</evidence>
<name>A0A8S4QI38_9NEOP</name>
<dbReference type="Proteomes" id="UP000838756">
    <property type="component" value="Unassembled WGS sequence"/>
</dbReference>
<dbReference type="EMBL" id="CAKXAJ010004067">
    <property type="protein sequence ID" value="CAH2208618.1"/>
    <property type="molecule type" value="Genomic_DNA"/>
</dbReference>